<protein>
    <recommendedName>
        <fullName evidence="1">Stage 0 sporulation protein A homolog</fullName>
    </recommendedName>
</protein>
<dbReference type="GO" id="GO:0000160">
    <property type="term" value="P:phosphorelay signal transduction system"/>
    <property type="evidence" value="ECO:0007669"/>
    <property type="project" value="InterPro"/>
</dbReference>
<dbReference type="OrthoDB" id="9803970at2"/>
<evidence type="ECO:0000256" key="8">
    <source>
        <dbReference type="PROSITE-ProRule" id="PRU00169"/>
    </source>
</evidence>
<dbReference type="Pfam" id="PF25601">
    <property type="entry name" value="AAA_lid_14"/>
    <property type="match status" value="1"/>
</dbReference>
<feature type="region of interest" description="Disordered" evidence="9">
    <location>
        <begin position="126"/>
        <end position="147"/>
    </location>
</feature>
<dbReference type="Gene3D" id="1.10.8.60">
    <property type="match status" value="1"/>
</dbReference>
<evidence type="ECO:0000256" key="7">
    <source>
        <dbReference type="ARBA" id="ARBA00024867"/>
    </source>
</evidence>
<evidence type="ECO:0000256" key="5">
    <source>
        <dbReference type="ARBA" id="ARBA00023125"/>
    </source>
</evidence>
<keyword evidence="5" id="KW-0238">DNA-binding</keyword>
<dbReference type="InterPro" id="IPR025943">
    <property type="entry name" value="Sigma_54_int_dom_ATP-bd_2"/>
</dbReference>
<dbReference type="PROSITE" id="PS00676">
    <property type="entry name" value="SIGMA54_INTERACT_2"/>
    <property type="match status" value="1"/>
</dbReference>
<dbReference type="Proteomes" id="UP000027946">
    <property type="component" value="Unassembled WGS sequence"/>
</dbReference>
<sequence length="463" mass="51721">MKKDKKAKILLIDDEIEYTQVLGAILSASGYNVAALNAPKEALGIIEKEHFDIVITDIMMPEVNGMQVLEHVKKHCKSTRVIIMTGYGTIENAVDAIKKGAYTYFVKGNDPGKLLQEIEKISSLDHDNLPENAAGNKKSIKKPEGDAGSSGFLLDTKSKKFAKTLQITEKAARSNVNILILGESGVGKEVFAKFIHESSMRSEGAFVPVNCHSFSESLLESELFGHEKGAFTGAVGNRAGRFEASDGGTLFLDEIGDVSLDTQVKLLRVLESKSIEKIGSNALKKLDFRLVSATNKDLQEEVALGRFREDFFYRISTIVIKIPPLRERKEDLGDYIDFFVKKAEVEQGIKVRGMSVEVEKFLYEYDYPGNIRELKNIIERLVVLSEDGIFVKEGLPVCTNYKKGKKGHEDFEIRPLKEIRKDFEAEYIQKVLDACSGSVTEAAKLMDISRRQLFNKITEFGLR</sequence>
<dbReference type="CDD" id="cd00009">
    <property type="entry name" value="AAA"/>
    <property type="match status" value="1"/>
</dbReference>
<dbReference type="InterPro" id="IPR009057">
    <property type="entry name" value="Homeodomain-like_sf"/>
</dbReference>
<evidence type="ECO:0000313" key="13">
    <source>
        <dbReference type="Proteomes" id="UP000027946"/>
    </source>
</evidence>
<dbReference type="SUPFAM" id="SSF52172">
    <property type="entry name" value="CheY-like"/>
    <property type="match status" value="1"/>
</dbReference>
<proteinExistence type="predicted"/>
<dbReference type="InterPro" id="IPR027417">
    <property type="entry name" value="P-loop_NTPase"/>
</dbReference>
<dbReference type="FunFam" id="3.40.50.300:FF:000006">
    <property type="entry name" value="DNA-binding transcriptional regulator NtrC"/>
    <property type="match status" value="1"/>
</dbReference>
<keyword evidence="13" id="KW-1185">Reference proteome</keyword>
<dbReference type="Gene3D" id="3.40.50.2300">
    <property type="match status" value="1"/>
</dbReference>
<dbReference type="PROSITE" id="PS00675">
    <property type="entry name" value="SIGMA54_INTERACT_1"/>
    <property type="match status" value="1"/>
</dbReference>
<dbReference type="GO" id="GO:0043565">
    <property type="term" value="F:sequence-specific DNA binding"/>
    <property type="evidence" value="ECO:0007669"/>
    <property type="project" value="InterPro"/>
</dbReference>
<dbReference type="InterPro" id="IPR002197">
    <property type="entry name" value="HTH_Fis"/>
</dbReference>
<evidence type="ECO:0000256" key="1">
    <source>
        <dbReference type="ARBA" id="ARBA00018672"/>
    </source>
</evidence>
<feature type="domain" description="Response regulatory" evidence="11">
    <location>
        <begin position="8"/>
        <end position="122"/>
    </location>
</feature>
<dbReference type="InterPro" id="IPR003593">
    <property type="entry name" value="AAA+_ATPase"/>
</dbReference>
<evidence type="ECO:0000256" key="4">
    <source>
        <dbReference type="ARBA" id="ARBA00023015"/>
    </source>
</evidence>
<dbReference type="GO" id="GO:0006355">
    <property type="term" value="P:regulation of DNA-templated transcription"/>
    <property type="evidence" value="ECO:0007669"/>
    <property type="project" value="InterPro"/>
</dbReference>
<reference evidence="12 13" key="1">
    <citation type="submission" date="2014-03" db="EMBL/GenBank/DDBJ databases">
        <title>Genome sequence of Clostridium litorale W6, DSM 5388.</title>
        <authorList>
            <person name="Poehlein A."/>
            <person name="Jagirdar A."/>
            <person name="Khonsari B."/>
            <person name="Chibani C.M."/>
            <person name="Gutierrez Gutierrez D.A."/>
            <person name="Davydova E."/>
            <person name="Alghaithi H.S."/>
            <person name="Nair K.P."/>
            <person name="Dhamotharan K."/>
            <person name="Chandran L."/>
            <person name="G W."/>
            <person name="Daniel R."/>
        </authorList>
    </citation>
    <scope>NUCLEOTIDE SEQUENCE [LARGE SCALE GENOMIC DNA]</scope>
    <source>
        <strain evidence="12 13">W6</strain>
    </source>
</reference>
<evidence type="ECO:0000259" key="10">
    <source>
        <dbReference type="PROSITE" id="PS50045"/>
    </source>
</evidence>
<evidence type="ECO:0000259" key="11">
    <source>
        <dbReference type="PROSITE" id="PS50110"/>
    </source>
</evidence>
<keyword evidence="2" id="KW-0547">Nucleotide-binding</keyword>
<dbReference type="AlphaFoldDB" id="A0A069RGN4"/>
<gene>
    <name evidence="12" type="primary">zraR</name>
    <name evidence="12" type="ORF">CLIT_5c01680</name>
</gene>
<dbReference type="InterPro" id="IPR025944">
    <property type="entry name" value="Sigma_54_int_dom_CS"/>
</dbReference>
<dbReference type="PRINTS" id="PR01590">
    <property type="entry name" value="HTHFIS"/>
</dbReference>
<comment type="caution">
    <text evidence="12">The sequence shown here is derived from an EMBL/GenBank/DDBJ whole genome shotgun (WGS) entry which is preliminary data.</text>
</comment>
<comment type="function">
    <text evidence="7">May play the central regulatory role in sporulation. It may be an element of the effector pathway responsible for the activation of sporulation genes in response to nutritional stress. Spo0A may act in concert with spo0H (a sigma factor) to control the expression of some genes that are critical to the sporulation process.</text>
</comment>
<keyword evidence="6" id="KW-0804">Transcription</keyword>
<dbReference type="Gene3D" id="3.40.50.300">
    <property type="entry name" value="P-loop containing nucleotide triphosphate hydrolases"/>
    <property type="match status" value="1"/>
</dbReference>
<dbReference type="CDD" id="cd00156">
    <property type="entry name" value="REC"/>
    <property type="match status" value="1"/>
</dbReference>
<keyword evidence="4" id="KW-0805">Transcription regulation</keyword>
<dbReference type="EMBL" id="JJMM01000005">
    <property type="protein sequence ID" value="KDR96156.1"/>
    <property type="molecule type" value="Genomic_DNA"/>
</dbReference>
<evidence type="ECO:0000256" key="3">
    <source>
        <dbReference type="ARBA" id="ARBA00022840"/>
    </source>
</evidence>
<dbReference type="InterPro" id="IPR001789">
    <property type="entry name" value="Sig_transdc_resp-reg_receiver"/>
</dbReference>
<dbReference type="Gene3D" id="1.10.10.60">
    <property type="entry name" value="Homeodomain-like"/>
    <property type="match status" value="1"/>
</dbReference>
<evidence type="ECO:0000256" key="6">
    <source>
        <dbReference type="ARBA" id="ARBA00023163"/>
    </source>
</evidence>
<evidence type="ECO:0000256" key="2">
    <source>
        <dbReference type="ARBA" id="ARBA00022741"/>
    </source>
</evidence>
<dbReference type="PROSITE" id="PS50045">
    <property type="entry name" value="SIGMA54_INTERACT_4"/>
    <property type="match status" value="1"/>
</dbReference>
<dbReference type="SUPFAM" id="SSF52540">
    <property type="entry name" value="P-loop containing nucleoside triphosphate hydrolases"/>
    <property type="match status" value="1"/>
</dbReference>
<dbReference type="GO" id="GO:0005524">
    <property type="term" value="F:ATP binding"/>
    <property type="evidence" value="ECO:0007669"/>
    <property type="project" value="UniProtKB-KW"/>
</dbReference>
<organism evidence="12 13">
    <name type="scientific">Peptoclostridium litorale DSM 5388</name>
    <dbReference type="NCBI Taxonomy" id="1121324"/>
    <lineage>
        <taxon>Bacteria</taxon>
        <taxon>Bacillati</taxon>
        <taxon>Bacillota</taxon>
        <taxon>Clostridia</taxon>
        <taxon>Peptostreptococcales</taxon>
        <taxon>Peptoclostridiaceae</taxon>
        <taxon>Peptoclostridium</taxon>
    </lineage>
</organism>
<dbReference type="Pfam" id="PF00072">
    <property type="entry name" value="Response_reg"/>
    <property type="match status" value="1"/>
</dbReference>
<feature type="modified residue" description="4-aspartylphosphate" evidence="8">
    <location>
        <position position="57"/>
    </location>
</feature>
<dbReference type="SMART" id="SM00382">
    <property type="entry name" value="AAA"/>
    <property type="match status" value="1"/>
</dbReference>
<keyword evidence="8" id="KW-0597">Phosphoprotein</keyword>
<dbReference type="Pfam" id="PF00158">
    <property type="entry name" value="Sigma54_activat"/>
    <property type="match status" value="1"/>
</dbReference>
<keyword evidence="3" id="KW-0067">ATP-binding</keyword>
<evidence type="ECO:0000313" key="12">
    <source>
        <dbReference type="EMBL" id="KDR96156.1"/>
    </source>
</evidence>
<dbReference type="SMART" id="SM00448">
    <property type="entry name" value="REC"/>
    <property type="match status" value="1"/>
</dbReference>
<dbReference type="PROSITE" id="PS50110">
    <property type="entry name" value="RESPONSE_REGULATORY"/>
    <property type="match status" value="1"/>
</dbReference>
<dbReference type="Pfam" id="PF02954">
    <property type="entry name" value="HTH_8"/>
    <property type="match status" value="1"/>
</dbReference>
<dbReference type="InterPro" id="IPR025662">
    <property type="entry name" value="Sigma_54_int_dom_ATP-bd_1"/>
</dbReference>
<dbReference type="eggNOG" id="COG2204">
    <property type="taxonomic scope" value="Bacteria"/>
</dbReference>
<dbReference type="PANTHER" id="PTHR32071">
    <property type="entry name" value="TRANSCRIPTIONAL REGULATORY PROTEIN"/>
    <property type="match status" value="1"/>
</dbReference>
<dbReference type="InterPro" id="IPR002078">
    <property type="entry name" value="Sigma_54_int"/>
</dbReference>
<feature type="domain" description="Sigma-54 factor interaction" evidence="10">
    <location>
        <begin position="154"/>
        <end position="383"/>
    </location>
</feature>
<dbReference type="InterPro" id="IPR011006">
    <property type="entry name" value="CheY-like_superfamily"/>
</dbReference>
<accession>A0A069RGN4</accession>
<dbReference type="RefSeq" id="WP_038262833.1">
    <property type="nucleotide sequence ID" value="NZ_FSRH01000007.1"/>
</dbReference>
<evidence type="ECO:0000256" key="9">
    <source>
        <dbReference type="SAM" id="MobiDB-lite"/>
    </source>
</evidence>
<dbReference type="InterPro" id="IPR058031">
    <property type="entry name" value="AAA_lid_NorR"/>
</dbReference>
<name>A0A069RGN4_PEPLI</name>
<dbReference type="STRING" id="1121324.CLIT_5c01680"/>
<dbReference type="PROSITE" id="PS00688">
    <property type="entry name" value="SIGMA54_INTERACT_3"/>
    <property type="match status" value="1"/>
</dbReference>
<dbReference type="SUPFAM" id="SSF46689">
    <property type="entry name" value="Homeodomain-like"/>
    <property type="match status" value="1"/>
</dbReference>